<dbReference type="Proteomes" id="UP000243205">
    <property type="component" value="Unassembled WGS sequence"/>
</dbReference>
<gene>
    <name evidence="2" type="ORF">SAMN05661003_10868</name>
</gene>
<dbReference type="AlphaFoldDB" id="A0A1G7C4H3"/>
<evidence type="ECO:0008006" key="4">
    <source>
        <dbReference type="Google" id="ProtNLM"/>
    </source>
</evidence>
<dbReference type="EMBL" id="FNAQ01000008">
    <property type="protein sequence ID" value="SDE34197.1"/>
    <property type="molecule type" value="Genomic_DNA"/>
</dbReference>
<evidence type="ECO:0000313" key="3">
    <source>
        <dbReference type="Proteomes" id="UP000243205"/>
    </source>
</evidence>
<feature type="chain" id="PRO_5017424421" description="TIGR02001 family outer membrane protein" evidence="1">
    <location>
        <begin position="24"/>
        <end position="242"/>
    </location>
</feature>
<dbReference type="STRING" id="57664.SAMN05661003_10868"/>
<dbReference type="RefSeq" id="WP_143012113.1">
    <property type="nucleotide sequence ID" value="NZ_CALFZY010000008.1"/>
</dbReference>
<evidence type="ECO:0000313" key="2">
    <source>
        <dbReference type="EMBL" id="SDE34197.1"/>
    </source>
</evidence>
<reference evidence="3" key="1">
    <citation type="submission" date="2016-10" db="EMBL/GenBank/DDBJ databases">
        <authorList>
            <person name="Varghese N."/>
            <person name="Submissions S."/>
        </authorList>
    </citation>
    <scope>NUCLEOTIDE SEQUENCE [LARGE SCALE GENOMIC DNA]</scope>
    <source>
        <strain evidence="3">DSM 8987</strain>
    </source>
</reference>
<keyword evidence="3" id="KW-1185">Reference proteome</keyword>
<accession>A0A1G7C4H3</accession>
<feature type="signal peptide" evidence="1">
    <location>
        <begin position="1"/>
        <end position="23"/>
    </location>
</feature>
<organism evidence="2 3">
    <name type="scientific">Desulfuromonas thiophila</name>
    <dbReference type="NCBI Taxonomy" id="57664"/>
    <lineage>
        <taxon>Bacteria</taxon>
        <taxon>Pseudomonadati</taxon>
        <taxon>Thermodesulfobacteriota</taxon>
        <taxon>Desulfuromonadia</taxon>
        <taxon>Desulfuromonadales</taxon>
        <taxon>Desulfuromonadaceae</taxon>
        <taxon>Desulfuromonas</taxon>
    </lineage>
</organism>
<evidence type="ECO:0000256" key="1">
    <source>
        <dbReference type="SAM" id="SignalP"/>
    </source>
</evidence>
<keyword evidence="1" id="KW-0732">Signal</keyword>
<protein>
    <recommendedName>
        <fullName evidence="4">TIGR02001 family outer membrane protein</fullName>
    </recommendedName>
</protein>
<dbReference type="InterPro" id="IPR010239">
    <property type="entry name" value="CHP02001"/>
</dbReference>
<sequence>MRKMSTLLAAATLLCGLASPALALEVAGGAYAGIYNMYLWRGFDLSGSKPVAQGGADVSAGNFTFSWWTNLQLASDAGEGFKSGEATETDIIVDYSTDLGELVSLSVGNCFYNLDGMDDTHEAYLGLTLNTLLSPALTVYYDWDEAEGDGLYYTLAVGHEISLAEPLTLSLGALVGYNQESDYSVGDYSDFHNYELSAGLDYALTENLSLGLSCLFSEGLSDEARDAIDSEFLSGVSIALSF</sequence>
<proteinExistence type="predicted"/>
<name>A0A1G7C4H3_9BACT</name>
<dbReference type="Pfam" id="PF09694">
    <property type="entry name" value="Gcw_chp"/>
    <property type="match status" value="1"/>
</dbReference>
<dbReference type="OrthoDB" id="9782545at2"/>